<name>A0A5Q0BKR7_9GAMM</name>
<dbReference type="InParanoid" id="A0A5Q0BKR7"/>
<dbReference type="Proteomes" id="UP000325755">
    <property type="component" value="Chromosome"/>
</dbReference>
<proteinExistence type="predicted"/>
<reference evidence="2 3" key="1">
    <citation type="submission" date="2019-09" db="EMBL/GenBank/DDBJ databases">
        <title>Ecophysiology of the spiral-shaped methanotroph Methylospira mobilis as revealed by the complete genome sequence.</title>
        <authorList>
            <person name="Oshkin I.Y."/>
            <person name="Dedysh S.N."/>
            <person name="Miroshnikov K."/>
            <person name="Danilova O.V."/>
            <person name="Hakobyan A."/>
            <person name="Liesack W."/>
        </authorList>
    </citation>
    <scope>NUCLEOTIDE SEQUENCE [LARGE SCALE GENOMIC DNA]</scope>
    <source>
        <strain evidence="2 3">Shm1</strain>
    </source>
</reference>
<organism evidence="2 3">
    <name type="scientific">Candidatus Methylospira mobilis</name>
    <dbReference type="NCBI Taxonomy" id="1808979"/>
    <lineage>
        <taxon>Bacteria</taxon>
        <taxon>Pseudomonadati</taxon>
        <taxon>Pseudomonadota</taxon>
        <taxon>Gammaproteobacteria</taxon>
        <taxon>Methylococcales</taxon>
        <taxon>Methylococcaceae</taxon>
        <taxon>Candidatus Methylospira</taxon>
    </lineage>
</organism>
<sequence length="78" mass="8369">MKKKTGFSILIVIAFLLSTGCASNNTSLDLITAGEVQTAKTENDHLALAARYETIAKELQIKADEHRKLLSAAAKPAL</sequence>
<dbReference type="RefSeq" id="WP_153250397.1">
    <property type="nucleotide sequence ID" value="NZ_CP044205.1"/>
</dbReference>
<dbReference type="OrthoDB" id="8562383at2"/>
<accession>A0A5Q0BKR7</accession>
<dbReference type="EMBL" id="CP044205">
    <property type="protein sequence ID" value="QFY44433.1"/>
    <property type="molecule type" value="Genomic_DNA"/>
</dbReference>
<feature type="signal peptide" evidence="1">
    <location>
        <begin position="1"/>
        <end position="22"/>
    </location>
</feature>
<evidence type="ECO:0000313" key="2">
    <source>
        <dbReference type="EMBL" id="QFY44433.1"/>
    </source>
</evidence>
<evidence type="ECO:0000256" key="1">
    <source>
        <dbReference type="SAM" id="SignalP"/>
    </source>
</evidence>
<evidence type="ECO:0000313" key="3">
    <source>
        <dbReference type="Proteomes" id="UP000325755"/>
    </source>
</evidence>
<feature type="chain" id="PRO_5024892499" description="DUF4398 domain-containing protein" evidence="1">
    <location>
        <begin position="23"/>
        <end position="78"/>
    </location>
</feature>
<keyword evidence="1" id="KW-0732">Signal</keyword>
<gene>
    <name evidence="2" type="ORF">F6R98_18825</name>
</gene>
<dbReference type="KEGG" id="mmob:F6R98_18825"/>
<evidence type="ECO:0008006" key="4">
    <source>
        <dbReference type="Google" id="ProtNLM"/>
    </source>
</evidence>
<dbReference type="PROSITE" id="PS51257">
    <property type="entry name" value="PROKAR_LIPOPROTEIN"/>
    <property type="match status" value="1"/>
</dbReference>
<dbReference type="AlphaFoldDB" id="A0A5Q0BKR7"/>
<protein>
    <recommendedName>
        <fullName evidence="4">DUF4398 domain-containing protein</fullName>
    </recommendedName>
</protein>
<keyword evidence="3" id="KW-1185">Reference proteome</keyword>